<reference evidence="3 4" key="1">
    <citation type="submission" date="2017-10" db="EMBL/GenBank/DDBJ databases">
        <title>Comparative genomics in systemic dimorphic fungi from Ajellomycetaceae.</title>
        <authorList>
            <person name="Munoz J.F."/>
            <person name="Mcewen J.G."/>
            <person name="Clay O.K."/>
            <person name="Cuomo C.A."/>
        </authorList>
    </citation>
    <scope>NUCLEOTIDE SEQUENCE [LARGE SCALE GENOMIC DNA]</scope>
    <source>
        <strain evidence="3 4">UAMH7299</strain>
    </source>
</reference>
<dbReference type="AlphaFoldDB" id="A0A2B7XHZ0"/>
<dbReference type="EMBL" id="PDNA01000159">
    <property type="protein sequence ID" value="PGH08529.1"/>
    <property type="molecule type" value="Genomic_DNA"/>
</dbReference>
<keyword evidence="2" id="KW-1133">Transmembrane helix</keyword>
<protein>
    <recommendedName>
        <fullName evidence="5">Mid2 domain-containing protein</fullName>
    </recommendedName>
</protein>
<organism evidence="3 4">
    <name type="scientific">Polytolypa hystricis (strain UAMH7299)</name>
    <dbReference type="NCBI Taxonomy" id="1447883"/>
    <lineage>
        <taxon>Eukaryota</taxon>
        <taxon>Fungi</taxon>
        <taxon>Dikarya</taxon>
        <taxon>Ascomycota</taxon>
        <taxon>Pezizomycotina</taxon>
        <taxon>Eurotiomycetes</taxon>
        <taxon>Eurotiomycetidae</taxon>
        <taxon>Onygenales</taxon>
        <taxon>Onygenales incertae sedis</taxon>
        <taxon>Polytolypa</taxon>
    </lineage>
</organism>
<keyword evidence="4" id="KW-1185">Reference proteome</keyword>
<sequence length="253" mass="27482">MASFDSGMVKDIHGDATCVTMTIIETSPDVLPTATQIFCAENWSASTIYRQLSSSIISSADEPTSSPRNRSPTPTPTSTPEPTSSKTPGAQPPSQTSSSSSLSSSSSSKAWIGGVVVGSVIIILITGTAALIYYQRWKKPEVIEITRPKDIKPLVPMPPGRARLRSRRRYGVIDPPIFAVELPPEKSMNHNRTLWVDDDTAWRSKPFSAHTISTPFFALMGKNGKKPNIPESIALSTHTKSQELRLAYPSPSE</sequence>
<evidence type="ECO:0000256" key="2">
    <source>
        <dbReference type="SAM" id="Phobius"/>
    </source>
</evidence>
<keyword evidence="2" id="KW-0472">Membrane</keyword>
<dbReference type="Proteomes" id="UP000224634">
    <property type="component" value="Unassembled WGS sequence"/>
</dbReference>
<dbReference type="STRING" id="1447883.A0A2B7XHZ0"/>
<evidence type="ECO:0008006" key="5">
    <source>
        <dbReference type="Google" id="ProtNLM"/>
    </source>
</evidence>
<feature type="compositionally biased region" description="Low complexity" evidence="1">
    <location>
        <begin position="63"/>
        <end position="72"/>
    </location>
</feature>
<proteinExistence type="predicted"/>
<accession>A0A2B7XHZ0</accession>
<evidence type="ECO:0000313" key="3">
    <source>
        <dbReference type="EMBL" id="PGH08529.1"/>
    </source>
</evidence>
<comment type="caution">
    <text evidence="3">The sequence shown here is derived from an EMBL/GenBank/DDBJ whole genome shotgun (WGS) entry which is preliminary data.</text>
</comment>
<gene>
    <name evidence="3" type="ORF">AJ80_07849</name>
</gene>
<evidence type="ECO:0000313" key="4">
    <source>
        <dbReference type="Proteomes" id="UP000224634"/>
    </source>
</evidence>
<keyword evidence="2" id="KW-0812">Transmembrane</keyword>
<feature type="transmembrane region" description="Helical" evidence="2">
    <location>
        <begin position="110"/>
        <end position="134"/>
    </location>
</feature>
<name>A0A2B7XHZ0_POLH7</name>
<feature type="region of interest" description="Disordered" evidence="1">
    <location>
        <begin position="58"/>
        <end position="107"/>
    </location>
</feature>
<dbReference type="OrthoDB" id="4502329at2759"/>
<evidence type="ECO:0000256" key="1">
    <source>
        <dbReference type="SAM" id="MobiDB-lite"/>
    </source>
</evidence>
<feature type="compositionally biased region" description="Low complexity" evidence="1">
    <location>
        <begin position="97"/>
        <end position="107"/>
    </location>
</feature>